<organism evidence="5 6">
    <name type="scientific">Tenacibaculum skagerrakense</name>
    <dbReference type="NCBI Taxonomy" id="186571"/>
    <lineage>
        <taxon>Bacteria</taxon>
        <taxon>Pseudomonadati</taxon>
        <taxon>Bacteroidota</taxon>
        <taxon>Flavobacteriia</taxon>
        <taxon>Flavobacteriales</taxon>
        <taxon>Flavobacteriaceae</taxon>
        <taxon>Tenacibaculum</taxon>
    </lineage>
</organism>
<keyword evidence="1 3" id="KW-0732">Signal</keyword>
<gene>
    <name evidence="5" type="ORF">EV195_101306</name>
</gene>
<dbReference type="PANTHER" id="PTHR11102:SF160">
    <property type="entry name" value="ERAD-ASSOCIATED E3 UBIQUITIN-PROTEIN LIGASE COMPONENT HRD3"/>
    <property type="match status" value="1"/>
</dbReference>
<feature type="domain" description="Secretion system C-terminal sorting" evidence="4">
    <location>
        <begin position="396"/>
        <end position="472"/>
    </location>
</feature>
<evidence type="ECO:0000256" key="2">
    <source>
        <dbReference type="SAM" id="MobiDB-lite"/>
    </source>
</evidence>
<dbReference type="Pfam" id="PF18962">
    <property type="entry name" value="Por_Secre_tail"/>
    <property type="match status" value="1"/>
</dbReference>
<dbReference type="EMBL" id="SLXM01000001">
    <property type="protein sequence ID" value="TCP28146.1"/>
    <property type="molecule type" value="Genomic_DNA"/>
</dbReference>
<dbReference type="OrthoDB" id="1186419at2"/>
<feature type="signal peptide" evidence="3">
    <location>
        <begin position="1"/>
        <end position="21"/>
    </location>
</feature>
<evidence type="ECO:0000313" key="6">
    <source>
        <dbReference type="Proteomes" id="UP000294564"/>
    </source>
</evidence>
<dbReference type="AlphaFoldDB" id="A0A4V2SMQ0"/>
<dbReference type="InterPro" id="IPR050767">
    <property type="entry name" value="Sel1_AlgK"/>
</dbReference>
<dbReference type="SMART" id="SM00671">
    <property type="entry name" value="SEL1"/>
    <property type="match status" value="4"/>
</dbReference>
<dbReference type="PANTHER" id="PTHR11102">
    <property type="entry name" value="SEL-1-LIKE PROTEIN"/>
    <property type="match status" value="1"/>
</dbReference>
<reference evidence="5 6" key="1">
    <citation type="submission" date="2019-03" db="EMBL/GenBank/DDBJ databases">
        <title>Genomic Encyclopedia of Type Strains, Phase IV (KMG-IV): sequencing the most valuable type-strain genomes for metagenomic binning, comparative biology and taxonomic classification.</title>
        <authorList>
            <person name="Goeker M."/>
        </authorList>
    </citation>
    <scope>NUCLEOTIDE SEQUENCE [LARGE SCALE GENOMIC DNA]</scope>
    <source>
        <strain evidence="5 6">DSM 14836</strain>
    </source>
</reference>
<evidence type="ECO:0000256" key="1">
    <source>
        <dbReference type="ARBA" id="ARBA00022729"/>
    </source>
</evidence>
<name>A0A4V2SMQ0_9FLAO</name>
<dbReference type="InterPro" id="IPR006597">
    <property type="entry name" value="Sel1-like"/>
</dbReference>
<feature type="region of interest" description="Disordered" evidence="2">
    <location>
        <begin position="205"/>
        <end position="234"/>
    </location>
</feature>
<evidence type="ECO:0000256" key="3">
    <source>
        <dbReference type="SAM" id="SignalP"/>
    </source>
</evidence>
<accession>A0A4V2SMQ0</accession>
<dbReference type="Proteomes" id="UP000294564">
    <property type="component" value="Unassembled WGS sequence"/>
</dbReference>
<sequence>MKITKLLLVVFLASISTNAQQEQIDCKANFEKALELLRENENSQENLQKSIEFLTPCAKNGDETSQILLGRVYMNSEDENKHKEAFELLETAAKKGNPIAAADLGVLYKYGKGCKLNFNKARHWFEIASENGNSTASYSLGYLYLKGYGNIKQDYTKAIEWFEKSKHPMAKYWLGVCYYYGYGVAKDNSKANELLGTDFSVTNEVATDENTSETESSDIEASFTNSSNNSTQNLSLGEDTSLNGIWKGQLLVFDWSGENIEQKLPFELEINYDEEENDFSVVWNVNDENKNLDFTRIDNSLYYDDLQIKLPHTSFKESIANELNHTILSVEFSKNTIGDKDYLIGTIESFINNWNEPAAPIKLVLQKKTTFENTDIELSDDALEALTQQEAQFVKLYPNPFQNDLIISYALDKKATTTVKIASINGGNEQIIKPSAFQKAGEYHYYFDGSSFNNGLYIVTVLVDNERKTRIIVKK</sequence>
<comment type="caution">
    <text evidence="5">The sequence shown here is derived from an EMBL/GenBank/DDBJ whole genome shotgun (WGS) entry which is preliminary data.</text>
</comment>
<evidence type="ECO:0000313" key="5">
    <source>
        <dbReference type="EMBL" id="TCP28146.1"/>
    </source>
</evidence>
<evidence type="ECO:0000259" key="4">
    <source>
        <dbReference type="Pfam" id="PF18962"/>
    </source>
</evidence>
<protein>
    <recommendedName>
        <fullName evidence="4">Secretion system C-terminal sorting domain-containing protein</fullName>
    </recommendedName>
</protein>
<dbReference type="Pfam" id="PF08238">
    <property type="entry name" value="Sel1"/>
    <property type="match status" value="4"/>
</dbReference>
<dbReference type="SUPFAM" id="SSF81901">
    <property type="entry name" value="HCP-like"/>
    <property type="match status" value="1"/>
</dbReference>
<feature type="chain" id="PRO_5020797453" description="Secretion system C-terminal sorting domain-containing protein" evidence="3">
    <location>
        <begin position="22"/>
        <end position="475"/>
    </location>
</feature>
<dbReference type="NCBIfam" id="TIGR04183">
    <property type="entry name" value="Por_Secre_tail"/>
    <property type="match status" value="1"/>
</dbReference>
<feature type="compositionally biased region" description="Acidic residues" evidence="2">
    <location>
        <begin position="206"/>
        <end position="218"/>
    </location>
</feature>
<dbReference type="InterPro" id="IPR011990">
    <property type="entry name" value="TPR-like_helical_dom_sf"/>
</dbReference>
<feature type="compositionally biased region" description="Low complexity" evidence="2">
    <location>
        <begin position="224"/>
        <end position="234"/>
    </location>
</feature>
<keyword evidence="6" id="KW-1185">Reference proteome</keyword>
<dbReference type="InterPro" id="IPR026444">
    <property type="entry name" value="Secre_tail"/>
</dbReference>
<proteinExistence type="predicted"/>
<dbReference type="RefSeq" id="WP_132791906.1">
    <property type="nucleotide sequence ID" value="NZ_SLXM01000001.1"/>
</dbReference>
<dbReference type="Gene3D" id="1.25.40.10">
    <property type="entry name" value="Tetratricopeptide repeat domain"/>
    <property type="match status" value="1"/>
</dbReference>